<dbReference type="Gramene" id="Pp3c14_9660V3.2">
    <property type="protein sequence ID" value="PAC:32961141.CDS.1"/>
    <property type="gene ID" value="Pp3c14_9660"/>
</dbReference>
<dbReference type="Proteomes" id="UP000006727">
    <property type="component" value="Chromosome 14"/>
</dbReference>
<reference evidence="7 9" key="1">
    <citation type="journal article" date="2008" name="Science">
        <title>The Physcomitrella genome reveals evolutionary insights into the conquest of land by plants.</title>
        <authorList>
            <person name="Rensing S."/>
            <person name="Lang D."/>
            <person name="Zimmer A."/>
            <person name="Terry A."/>
            <person name="Salamov A."/>
            <person name="Shapiro H."/>
            <person name="Nishiyama T."/>
            <person name="Perroud P.-F."/>
            <person name="Lindquist E."/>
            <person name="Kamisugi Y."/>
            <person name="Tanahashi T."/>
            <person name="Sakakibara K."/>
            <person name="Fujita T."/>
            <person name="Oishi K."/>
            <person name="Shin-I T."/>
            <person name="Kuroki Y."/>
            <person name="Toyoda A."/>
            <person name="Suzuki Y."/>
            <person name="Hashimoto A."/>
            <person name="Yamaguchi K."/>
            <person name="Sugano A."/>
            <person name="Kohara Y."/>
            <person name="Fujiyama A."/>
            <person name="Anterola A."/>
            <person name="Aoki S."/>
            <person name="Ashton N."/>
            <person name="Barbazuk W.B."/>
            <person name="Barker E."/>
            <person name="Bennetzen J."/>
            <person name="Bezanilla M."/>
            <person name="Blankenship R."/>
            <person name="Cho S.H."/>
            <person name="Dutcher S."/>
            <person name="Estelle M."/>
            <person name="Fawcett J.A."/>
            <person name="Gundlach H."/>
            <person name="Hanada K."/>
            <person name="Heyl A."/>
            <person name="Hicks K.A."/>
            <person name="Hugh J."/>
            <person name="Lohr M."/>
            <person name="Mayer K."/>
            <person name="Melkozernov A."/>
            <person name="Murata T."/>
            <person name="Nelson D."/>
            <person name="Pils B."/>
            <person name="Prigge M."/>
            <person name="Reiss B."/>
            <person name="Renner T."/>
            <person name="Rombauts S."/>
            <person name="Rushton P."/>
            <person name="Sanderfoot A."/>
            <person name="Schween G."/>
            <person name="Shiu S.-H."/>
            <person name="Stueber K."/>
            <person name="Theodoulou F.L."/>
            <person name="Tu H."/>
            <person name="Van de Peer Y."/>
            <person name="Verrier P.J."/>
            <person name="Waters E."/>
            <person name="Wood A."/>
            <person name="Yang L."/>
            <person name="Cove D."/>
            <person name="Cuming A."/>
            <person name="Hasebe M."/>
            <person name="Lucas S."/>
            <person name="Mishler D.B."/>
            <person name="Reski R."/>
            <person name="Grigoriev I."/>
            <person name="Quatrano R.S."/>
            <person name="Boore J.L."/>
        </authorList>
    </citation>
    <scope>NUCLEOTIDE SEQUENCE [LARGE SCALE GENOMIC DNA]</scope>
    <source>
        <strain evidence="8 9">cv. Gransden 2004</strain>
    </source>
</reference>
<evidence type="ECO:0000313" key="8">
    <source>
        <dbReference type="EnsemblPlants" id="PAC:32961140.CDS.1"/>
    </source>
</evidence>
<dbReference type="RefSeq" id="XP_024395293.1">
    <property type="nucleotide sequence ID" value="XM_024539525.2"/>
</dbReference>
<feature type="binding site" evidence="6">
    <location>
        <position position="198"/>
    </location>
    <ligand>
        <name>Mg(2+)</name>
        <dbReference type="ChEBI" id="CHEBI:18420"/>
        <label>1</label>
        <note>catalytic</note>
    </ligand>
</feature>
<feature type="binding site" evidence="6">
    <location>
        <position position="376"/>
    </location>
    <ligand>
        <name>Mg(2+)</name>
        <dbReference type="ChEBI" id="CHEBI:18420"/>
        <label>1</label>
        <note>catalytic</note>
    </ligand>
</feature>
<feature type="binding site" evidence="6">
    <location>
        <position position="197"/>
    </location>
    <ligand>
        <name>Mg(2+)</name>
        <dbReference type="ChEBI" id="CHEBI:18420"/>
        <label>1</label>
        <note>catalytic</note>
    </ligand>
</feature>
<dbReference type="PROSITE" id="PS00629">
    <property type="entry name" value="IMP_1"/>
    <property type="match status" value="1"/>
</dbReference>
<proteinExistence type="inferred from homology"/>
<dbReference type="OMA" id="EGCIFFA"/>
<dbReference type="GeneID" id="112291711"/>
<dbReference type="GO" id="GO:0008441">
    <property type="term" value="F:3'(2'),5'-bisphosphate nucleotidase activity"/>
    <property type="evidence" value="ECO:0000318"/>
    <property type="project" value="GO_Central"/>
</dbReference>
<keyword evidence="9" id="KW-1185">Reference proteome</keyword>
<dbReference type="PaxDb" id="3218-PP1S79_48V6.1"/>
<dbReference type="EnsemblPlants" id="Pp3c14_9660V3.1">
    <property type="protein sequence ID" value="PAC:32961140.CDS.1"/>
    <property type="gene ID" value="Pp3c14_9660"/>
</dbReference>
<feature type="binding site" evidence="6">
    <location>
        <position position="122"/>
    </location>
    <ligand>
        <name>Mg(2+)</name>
        <dbReference type="ChEBI" id="CHEBI:18420"/>
        <label>1</label>
        <note>catalytic</note>
    </ligand>
</feature>
<protein>
    <recommendedName>
        <fullName evidence="10">3'(2'),5'-bisphosphate nucleotidase</fullName>
    </recommendedName>
</protein>
<dbReference type="InterPro" id="IPR051090">
    <property type="entry name" value="Inositol_monoP_superfamily"/>
</dbReference>
<dbReference type="Gene3D" id="3.30.540.10">
    <property type="entry name" value="Fructose-1,6-Bisphosphatase, subunit A, domain 1"/>
    <property type="match status" value="1"/>
</dbReference>
<dbReference type="Gene3D" id="3.40.190.80">
    <property type="match status" value="1"/>
</dbReference>
<evidence type="ECO:0000256" key="1">
    <source>
        <dbReference type="ARBA" id="ARBA00001946"/>
    </source>
</evidence>
<dbReference type="Gramene" id="Pp3c14_9660V3.1">
    <property type="protein sequence ID" value="PAC:32961140.CDS.1"/>
    <property type="gene ID" value="Pp3c14_9660"/>
</dbReference>
<dbReference type="PANTHER" id="PTHR43200:SF4">
    <property type="entry name" value="PAP-SPECIFIC PHOSPHATASE, MITOCHONDRIAL-RELATED"/>
    <property type="match status" value="1"/>
</dbReference>
<dbReference type="InterPro" id="IPR020583">
    <property type="entry name" value="Inositol_monoP_metal-BS"/>
</dbReference>
<reference evidence="7 9" key="2">
    <citation type="journal article" date="2018" name="Plant J.">
        <title>The Physcomitrella patens chromosome-scale assembly reveals moss genome structure and evolution.</title>
        <authorList>
            <person name="Lang D."/>
            <person name="Ullrich K.K."/>
            <person name="Murat F."/>
            <person name="Fuchs J."/>
            <person name="Jenkins J."/>
            <person name="Haas F.B."/>
            <person name="Piednoel M."/>
            <person name="Gundlach H."/>
            <person name="Van Bel M."/>
            <person name="Meyberg R."/>
            <person name="Vives C."/>
            <person name="Morata J."/>
            <person name="Symeonidi A."/>
            <person name="Hiss M."/>
            <person name="Muchero W."/>
            <person name="Kamisugi Y."/>
            <person name="Saleh O."/>
            <person name="Blanc G."/>
            <person name="Decker E.L."/>
            <person name="van Gessel N."/>
            <person name="Grimwood J."/>
            <person name="Hayes R.D."/>
            <person name="Graham S.W."/>
            <person name="Gunter L.E."/>
            <person name="McDaniel S.F."/>
            <person name="Hoernstein S.N.W."/>
            <person name="Larsson A."/>
            <person name="Li F.W."/>
            <person name="Perroud P.F."/>
            <person name="Phillips J."/>
            <person name="Ranjan P."/>
            <person name="Rokshar D.S."/>
            <person name="Rothfels C.J."/>
            <person name="Schneider L."/>
            <person name="Shu S."/>
            <person name="Stevenson D.W."/>
            <person name="Thummler F."/>
            <person name="Tillich M."/>
            <person name="Villarreal Aguilar J.C."/>
            <person name="Widiez T."/>
            <person name="Wong G.K."/>
            <person name="Wymore A."/>
            <person name="Zhang Y."/>
            <person name="Zimmer A.D."/>
            <person name="Quatrano R.S."/>
            <person name="Mayer K.F.X."/>
            <person name="Goodstein D."/>
            <person name="Casacuberta J.M."/>
            <person name="Vandepoele K."/>
            <person name="Reski R."/>
            <person name="Cuming A.C."/>
            <person name="Tuskan G.A."/>
            <person name="Maumus F."/>
            <person name="Salse J."/>
            <person name="Schmutz J."/>
            <person name="Rensing S.A."/>
        </authorList>
    </citation>
    <scope>NUCLEOTIDE SEQUENCE [LARGE SCALE GENOMIC DNA]</scope>
    <source>
        <strain evidence="8 9">cv. Gransden 2004</strain>
    </source>
</reference>
<comment type="cofactor">
    <cofactor evidence="1 6">
        <name>Mg(2+)</name>
        <dbReference type="ChEBI" id="CHEBI:18420"/>
    </cofactor>
</comment>
<dbReference type="STRING" id="3218.A0A2K1JH37"/>
<sequence>MALAAVSEFGYRGLNVCKEFQGLQLQCRCLRIPCRALSRPFRCHRGFTSAQASAHHEKLQVALDVVQRACLICTSVQSGMQKGQGQLDKVDNTPVTIADFSVQAFVSLELGRLFPGIPLVGEENASQLRAEHEEKLASGDWGKQTIIETVVDVLAPVVSPEVGKLNCDIVLDAIDRGAMSASTATDRQRSYWVLDPIDGTRGFLRGGNALYVVGLALVDDGKPVLGVMGCPNVAIQFNQDRTVIKMASTYFKSEHFKPDEIYQRGLVMAASLGEGCWVQPLAESTSSNSIMLKSEVDNSKAVPDSWFCISDNEVWSKSPLAHALASSHAGKHLMKEKMQVLSLCCGSLCKYFAVALGGVSAFLLQADRSTPLKVWDHASGAICVSEAGGQVVDLEGTALADSIGNSKDVFTVKGGGIFASNKNLHHLLADIRSQTAAVGQ</sequence>
<keyword evidence="5 6" id="KW-0460">Magnesium</keyword>
<evidence type="ECO:0000256" key="2">
    <source>
        <dbReference type="ARBA" id="ARBA00009759"/>
    </source>
</evidence>
<dbReference type="InterPro" id="IPR000760">
    <property type="entry name" value="Inositol_monophosphatase-like"/>
</dbReference>
<evidence type="ECO:0008006" key="10">
    <source>
        <dbReference type="Google" id="ProtNLM"/>
    </source>
</evidence>
<dbReference type="EMBL" id="ABEU02000014">
    <property type="protein sequence ID" value="PNR40870.1"/>
    <property type="molecule type" value="Genomic_DNA"/>
</dbReference>
<feature type="binding site" evidence="6">
    <location>
        <position position="195"/>
    </location>
    <ligand>
        <name>Mg(2+)</name>
        <dbReference type="ChEBI" id="CHEBI:18420"/>
        <label>1</label>
        <note>catalytic</note>
    </ligand>
</feature>
<keyword evidence="4" id="KW-0378">Hydrolase</keyword>
<dbReference type="PANTHER" id="PTHR43200">
    <property type="entry name" value="PHOSPHATASE"/>
    <property type="match status" value="1"/>
</dbReference>
<evidence type="ECO:0000256" key="5">
    <source>
        <dbReference type="ARBA" id="ARBA00022842"/>
    </source>
</evidence>
<evidence type="ECO:0000313" key="9">
    <source>
        <dbReference type="Proteomes" id="UP000006727"/>
    </source>
</evidence>
<keyword evidence="3 6" id="KW-0479">Metal-binding</keyword>
<dbReference type="GO" id="GO:0000103">
    <property type="term" value="P:sulfate assimilation"/>
    <property type="evidence" value="ECO:0000318"/>
    <property type="project" value="GO_Central"/>
</dbReference>
<dbReference type="GO" id="GO:0046872">
    <property type="term" value="F:metal ion binding"/>
    <property type="evidence" value="ECO:0007669"/>
    <property type="project" value="UniProtKB-KW"/>
</dbReference>
<dbReference type="OrthoDB" id="411145at2759"/>
<name>A0A2K1JH37_PHYPA</name>
<evidence type="ECO:0000256" key="4">
    <source>
        <dbReference type="ARBA" id="ARBA00022801"/>
    </source>
</evidence>
<evidence type="ECO:0000256" key="6">
    <source>
        <dbReference type="PIRSR" id="PIRSR600760-2"/>
    </source>
</evidence>
<evidence type="ECO:0000256" key="3">
    <source>
        <dbReference type="ARBA" id="ARBA00022723"/>
    </source>
</evidence>
<accession>A0A2K1JH37</accession>
<dbReference type="EnsemblPlants" id="Pp3c14_9660V3.2">
    <property type="protein sequence ID" value="PAC:32961141.CDS.1"/>
    <property type="gene ID" value="Pp3c14_9660"/>
</dbReference>
<dbReference type="SUPFAM" id="SSF56655">
    <property type="entry name" value="Carbohydrate phosphatase"/>
    <property type="match status" value="1"/>
</dbReference>
<dbReference type="AlphaFoldDB" id="A0A2K1JH37"/>
<dbReference type="Pfam" id="PF00459">
    <property type="entry name" value="Inositol_P"/>
    <property type="match status" value="1"/>
</dbReference>
<organism evidence="7">
    <name type="scientific">Physcomitrium patens</name>
    <name type="common">Spreading-leaved earth moss</name>
    <name type="synonym">Physcomitrella patens</name>
    <dbReference type="NCBI Taxonomy" id="3218"/>
    <lineage>
        <taxon>Eukaryota</taxon>
        <taxon>Viridiplantae</taxon>
        <taxon>Streptophyta</taxon>
        <taxon>Embryophyta</taxon>
        <taxon>Bryophyta</taxon>
        <taxon>Bryophytina</taxon>
        <taxon>Bryopsida</taxon>
        <taxon>Funariidae</taxon>
        <taxon>Funariales</taxon>
        <taxon>Funariaceae</taxon>
        <taxon>Physcomitrium</taxon>
    </lineage>
</organism>
<reference evidence="8" key="3">
    <citation type="submission" date="2020-12" db="UniProtKB">
        <authorList>
            <consortium name="EnsemblPlants"/>
        </authorList>
    </citation>
    <scope>IDENTIFICATION</scope>
</reference>
<comment type="similarity">
    <text evidence="2">Belongs to the inositol monophosphatase superfamily.</text>
</comment>
<evidence type="ECO:0000313" key="7">
    <source>
        <dbReference type="EMBL" id="PNR40870.1"/>
    </source>
</evidence>
<gene>
    <name evidence="8" type="primary">LOC112291711</name>
    <name evidence="7" type="ORF">PHYPA_018273</name>
</gene>